<reference evidence="2 3" key="1">
    <citation type="submission" date="2012-04" db="EMBL/GenBank/DDBJ databases">
        <title>The Genome Sequence of Saprolegnia declina VS20.</title>
        <authorList>
            <consortium name="The Broad Institute Genome Sequencing Platform"/>
            <person name="Russ C."/>
            <person name="Nusbaum C."/>
            <person name="Tyler B."/>
            <person name="van West P."/>
            <person name="Dieguez-Uribeondo J."/>
            <person name="de Bruijn I."/>
            <person name="Tripathy S."/>
            <person name="Jiang R."/>
            <person name="Young S.K."/>
            <person name="Zeng Q."/>
            <person name="Gargeya S."/>
            <person name="Fitzgerald M."/>
            <person name="Haas B."/>
            <person name="Abouelleil A."/>
            <person name="Alvarado L."/>
            <person name="Arachchi H.M."/>
            <person name="Berlin A."/>
            <person name="Chapman S.B."/>
            <person name="Goldberg J."/>
            <person name="Griggs A."/>
            <person name="Gujja S."/>
            <person name="Hansen M."/>
            <person name="Howarth C."/>
            <person name="Imamovic A."/>
            <person name="Larimer J."/>
            <person name="McCowen C."/>
            <person name="Montmayeur A."/>
            <person name="Murphy C."/>
            <person name="Neiman D."/>
            <person name="Pearson M."/>
            <person name="Priest M."/>
            <person name="Roberts A."/>
            <person name="Saif S."/>
            <person name="Shea T."/>
            <person name="Sisk P."/>
            <person name="Sykes S."/>
            <person name="Wortman J."/>
            <person name="Nusbaum C."/>
            <person name="Birren B."/>
        </authorList>
    </citation>
    <scope>NUCLEOTIDE SEQUENCE [LARGE SCALE GENOMIC DNA]</scope>
    <source>
        <strain evidence="2 3">VS20</strain>
    </source>
</reference>
<dbReference type="GeneID" id="19947947"/>
<organism evidence="2 3">
    <name type="scientific">Saprolegnia diclina (strain VS20)</name>
    <dbReference type="NCBI Taxonomy" id="1156394"/>
    <lineage>
        <taxon>Eukaryota</taxon>
        <taxon>Sar</taxon>
        <taxon>Stramenopiles</taxon>
        <taxon>Oomycota</taxon>
        <taxon>Saprolegniomycetes</taxon>
        <taxon>Saprolegniales</taxon>
        <taxon>Saprolegniaceae</taxon>
        <taxon>Saprolegnia</taxon>
    </lineage>
</organism>
<dbReference type="EMBL" id="JH767151">
    <property type="protein sequence ID" value="EQC35512.1"/>
    <property type="molecule type" value="Genomic_DNA"/>
</dbReference>
<gene>
    <name evidence="2" type="ORF">SDRG_07220</name>
</gene>
<evidence type="ECO:0000313" key="2">
    <source>
        <dbReference type="EMBL" id="EQC35512.1"/>
    </source>
</evidence>
<feature type="region of interest" description="Disordered" evidence="1">
    <location>
        <begin position="37"/>
        <end position="68"/>
    </location>
</feature>
<proteinExistence type="predicted"/>
<evidence type="ECO:0000256" key="1">
    <source>
        <dbReference type="SAM" id="MobiDB-lite"/>
    </source>
</evidence>
<dbReference type="eggNOG" id="ENOG502SGIV">
    <property type="taxonomic scope" value="Eukaryota"/>
</dbReference>
<dbReference type="RefSeq" id="XP_008611262.1">
    <property type="nucleotide sequence ID" value="XM_008613040.1"/>
</dbReference>
<dbReference type="Proteomes" id="UP000030762">
    <property type="component" value="Unassembled WGS sequence"/>
</dbReference>
<dbReference type="OMA" id="WSKDALC"/>
<accession>T0RYZ6</accession>
<dbReference type="VEuPathDB" id="FungiDB:SDRG_07220"/>
<dbReference type="OrthoDB" id="74253at2759"/>
<name>T0RYZ6_SAPDV</name>
<dbReference type="AlphaFoldDB" id="T0RYZ6"/>
<sequence>MLLPCDFHDGTQCEVSVDHILDVAHATYRQLGREDTRALQRPVAVTRPREPDDATEHGRPSKRPKGQEVARWIRSKDGGTLTTADVPDLKTIYVGAQLSTTTLNKLFANYGGFPLRVHVRKEMKMAWDLLRVNFTLPDADDSAVLAALQARLRPCHIEEVSAPPDSSPGALRLPLLLTGSPGIGKSVLLILFCAYLGVYHDVNILLVRSVKDVDLDTPDGAALGDAVFCFRGGHVTKYPGFNGKDFCDLFDAFKSETHAKGRTLLVVADGYLESRFQSQDALTKAVASSNILSASAQYRIKDDGKRVPLTLPAWSKDALCDVCAIYEGALSTVEERYAFSGGSLRSFLLSPRSQDLSPSALADEDEIRRMYIQDIGHYACYLYQGRCVLDTGPAQRHWLAMERIWAVADALQWVETTTYTALYKSLYKAMIHKLAFDGVLQLELSGEATPLVVTARFEAALANASKVDYMSCLGTGWIDKTYWAPNYYVLLPGIDAICVQDKCVHYLQMSVTPVRQLPWDAIHEVHEVLSSNPHLAGFDHVYVIVTPPALVVADWTPSQIDGLRVCYASAREVAGARNLASLL</sequence>
<keyword evidence="3" id="KW-1185">Reference proteome</keyword>
<evidence type="ECO:0000313" key="3">
    <source>
        <dbReference type="Proteomes" id="UP000030762"/>
    </source>
</evidence>
<protein>
    <submittedName>
        <fullName evidence="2">Uncharacterized protein</fullName>
    </submittedName>
</protein>
<feature type="compositionally biased region" description="Basic and acidic residues" evidence="1">
    <location>
        <begin position="47"/>
        <end position="59"/>
    </location>
</feature>
<dbReference type="InParanoid" id="T0RYZ6"/>